<sequence length="111" mass="11492">MSDYDPNLGPGRPGYTPLNRQADPYRAPDDGRPGYVLLAVLAGVALVGGFLYFGNPQNSMGPEQAQAPIERTVTETPATPGATNPDRPAAIPMPANPAAPTPAAPQATPQE</sequence>
<reference evidence="3 4" key="1">
    <citation type="submission" date="2021-06" db="EMBL/GenBank/DDBJ databases">
        <authorList>
            <person name="Lee D.H."/>
        </authorList>
    </citation>
    <scope>NUCLEOTIDE SEQUENCE [LARGE SCALE GENOMIC DNA]</scope>
    <source>
        <strain evidence="3 4">MMS21-HV4-11</strain>
    </source>
</reference>
<feature type="region of interest" description="Disordered" evidence="1">
    <location>
        <begin position="53"/>
        <end position="111"/>
    </location>
</feature>
<keyword evidence="2" id="KW-0472">Membrane</keyword>
<evidence type="ECO:0000256" key="2">
    <source>
        <dbReference type="SAM" id="Phobius"/>
    </source>
</evidence>
<keyword evidence="4" id="KW-1185">Reference proteome</keyword>
<name>A0ABS6IFI6_9HYPH</name>
<comment type="caution">
    <text evidence="3">The sequence shown here is derived from an EMBL/GenBank/DDBJ whole genome shotgun (WGS) entry which is preliminary data.</text>
</comment>
<protein>
    <recommendedName>
        <fullName evidence="5">SPOR domain-containing protein</fullName>
    </recommendedName>
</protein>
<feature type="transmembrane region" description="Helical" evidence="2">
    <location>
        <begin position="34"/>
        <end position="53"/>
    </location>
</feature>
<organism evidence="3 4">
    <name type="scientific">Reyranella humidisoli</name>
    <dbReference type="NCBI Taxonomy" id="2849149"/>
    <lineage>
        <taxon>Bacteria</taxon>
        <taxon>Pseudomonadati</taxon>
        <taxon>Pseudomonadota</taxon>
        <taxon>Alphaproteobacteria</taxon>
        <taxon>Hyphomicrobiales</taxon>
        <taxon>Reyranellaceae</taxon>
        <taxon>Reyranella</taxon>
    </lineage>
</organism>
<dbReference type="Proteomes" id="UP000727907">
    <property type="component" value="Unassembled WGS sequence"/>
</dbReference>
<accession>A0ABS6IFI6</accession>
<evidence type="ECO:0000256" key="1">
    <source>
        <dbReference type="SAM" id="MobiDB-lite"/>
    </source>
</evidence>
<feature type="compositionally biased region" description="Pro residues" evidence="1">
    <location>
        <begin position="94"/>
        <end position="103"/>
    </location>
</feature>
<dbReference type="RefSeq" id="WP_216957607.1">
    <property type="nucleotide sequence ID" value="NZ_JAHOPB010000001.1"/>
</dbReference>
<feature type="region of interest" description="Disordered" evidence="1">
    <location>
        <begin position="1"/>
        <end position="33"/>
    </location>
</feature>
<evidence type="ECO:0000313" key="4">
    <source>
        <dbReference type="Proteomes" id="UP000727907"/>
    </source>
</evidence>
<evidence type="ECO:0000313" key="3">
    <source>
        <dbReference type="EMBL" id="MBU8873359.1"/>
    </source>
</evidence>
<dbReference type="EMBL" id="JAHOPB010000001">
    <property type="protein sequence ID" value="MBU8873359.1"/>
    <property type="molecule type" value="Genomic_DNA"/>
</dbReference>
<proteinExistence type="predicted"/>
<keyword evidence="2" id="KW-0812">Transmembrane</keyword>
<keyword evidence="2" id="KW-1133">Transmembrane helix</keyword>
<evidence type="ECO:0008006" key="5">
    <source>
        <dbReference type="Google" id="ProtNLM"/>
    </source>
</evidence>
<gene>
    <name evidence="3" type="ORF">KQ910_06260</name>
</gene>